<dbReference type="AlphaFoldDB" id="A0A656JU24"/>
<gene>
    <name evidence="1" type="ORF">A245_24651</name>
</gene>
<evidence type="ECO:0000313" key="2">
    <source>
        <dbReference type="Proteomes" id="UP000018849"/>
    </source>
</evidence>
<accession>A0A656JU24</accession>
<proteinExistence type="predicted"/>
<reference evidence="1 2" key="1">
    <citation type="journal article" date="2013" name="PLoS Pathog.">
        <title>Genomic analysis of the Kiwifruit pathogen Pseudomonas syringae pv. actinidiae provides insight into the origins of an emergent plant disease.</title>
        <authorList>
            <person name="McCann H.C."/>
            <person name="Rikkerink E.H."/>
            <person name="Bertels F."/>
            <person name="Fiers M."/>
            <person name="Lu A."/>
            <person name="Rees-George J."/>
            <person name="Andersen M.T."/>
            <person name="Gleave A.P."/>
            <person name="Haubold B."/>
            <person name="Wohlers M.W."/>
            <person name="Guttman D.S."/>
            <person name="Wang P.W."/>
            <person name="Straub C."/>
            <person name="Vanneste J.L."/>
            <person name="Rainey P.B."/>
            <person name="Templeton M.D."/>
        </authorList>
    </citation>
    <scope>NUCLEOTIDE SEQUENCE [LARGE SCALE GENOMIC DNA]</scope>
    <source>
        <strain evidence="1 2">ICMP 19096</strain>
    </source>
</reference>
<name>A0A656JU24_PSESF</name>
<organism evidence="1 2">
    <name type="scientific">Pseudomonas syringae pv. actinidiae ICMP 19096</name>
    <dbReference type="NCBI Taxonomy" id="1194405"/>
    <lineage>
        <taxon>Bacteria</taxon>
        <taxon>Pseudomonadati</taxon>
        <taxon>Pseudomonadota</taxon>
        <taxon>Gammaproteobacteria</taxon>
        <taxon>Pseudomonadales</taxon>
        <taxon>Pseudomonadaceae</taxon>
        <taxon>Pseudomonas</taxon>
        <taxon>Pseudomonas syringae</taxon>
    </lineage>
</organism>
<dbReference type="Proteomes" id="UP000018849">
    <property type="component" value="Unassembled WGS sequence"/>
</dbReference>
<protein>
    <submittedName>
        <fullName evidence="1">Uncharacterized protein</fullName>
    </submittedName>
</protein>
<dbReference type="EMBL" id="AOKF01002120">
    <property type="protein sequence ID" value="EPN54967.1"/>
    <property type="molecule type" value="Genomic_DNA"/>
</dbReference>
<comment type="caution">
    <text evidence="1">The sequence shown here is derived from an EMBL/GenBank/DDBJ whole genome shotgun (WGS) entry which is preliminary data.</text>
</comment>
<sequence>MEIQVMLRIMFVGFDEKAWVVVRSRASILVVAAMLDTATGEKKVAPGKCQFRKVIRILAPKMLDMAFMKNGPLAISTSHAVLGGVFCSDTVDTL</sequence>
<evidence type="ECO:0000313" key="1">
    <source>
        <dbReference type="EMBL" id="EPN54967.1"/>
    </source>
</evidence>